<dbReference type="EMBL" id="MU268396">
    <property type="protein sequence ID" value="KAH7904667.1"/>
    <property type="molecule type" value="Genomic_DNA"/>
</dbReference>
<sequence>MSKGRKSYYTVIEECDHSLVCNCSAFGQTGKTCEHIFAARLQRDHGPVEEHEDIETVRKERGTQARGRRTSFSVSQRTKGRRTQARPDNMVDEEVHSFFDKIAQGVELFNESSGDDNGVPGFGVPESNCSAKVLPGRPTNISPLHPGRSRHLGQKPTQPKSPENVRSKPVVFQNKPGPKRKPHNSLLPAIPKDKQLTIAANHRPAAASDPLDSDSKRGGFLDEEIQMMKLGLEHWDSQWQLRQDELRHFTEILNVLSSYNRIGAIFFPESYVSSARVLSEINDSLLEGDNPFSPTHAIFETDSIYGSIYRNSQLQAVKWAFFFHFDAQRMHWVLYRYSYGSGIVECFDSLDSHSDTGDMWPLRFTAAYFHPDRPTVISPSATQGSCSVHRIGVQDDGVSCGFWAVTFALLLMFHVDVKSNLIRATLTGLCVSVFRTHLKEIWTSFATDKEGLQRKPLEKMLSRFNVFLPSGDPGTCIAPRPSTIARSEIINHMDHLQSDESETERLEVLENLPWREEMAKEFIAKIEEQNLKLMCGGQQVFAADLKRLLPGNQINDEIINMWIAMCPIDDGVHVCSTFHYPNFLEAHLGTRPWLKCIRRFKDITFKNDVRRFVFPIHLAEEHHWVVALVDVEIHVIAIYDSWGPTNARNRQQTSWKTSTHSLVISVLRDWQEAMLAARGYAVSWDEWTMIPAVVGIPTQSNTVDCGVFTMLFLSRLASPSRFSMEDVTEFHDDLIRITRVDAILEGFAVIPEVALNVPDQSVLSNSEATPAVEEGAISHNDIAEKVISPILRNTPDPDIKPGEPARLQPRALYHTNQLTSLFLPQPQANTDLPNGIPSSPLSSLSSLASPCVVEEDKSKTIVKIPVMSSVTIAEEVHQEDHKSATPYATM</sequence>
<protein>
    <submittedName>
        <fullName evidence="1">Uncharacterized protein</fullName>
    </submittedName>
</protein>
<accession>A0ACB7ZVH6</accession>
<gene>
    <name evidence="1" type="ORF">BJ138DRAFT_1119193</name>
</gene>
<evidence type="ECO:0000313" key="1">
    <source>
        <dbReference type="EMBL" id="KAH7904667.1"/>
    </source>
</evidence>
<proteinExistence type="predicted"/>
<reference evidence="1" key="1">
    <citation type="journal article" date="2021" name="New Phytol.">
        <title>Evolutionary innovations through gain and loss of genes in the ectomycorrhizal Boletales.</title>
        <authorList>
            <person name="Wu G."/>
            <person name="Miyauchi S."/>
            <person name="Morin E."/>
            <person name="Kuo A."/>
            <person name="Drula E."/>
            <person name="Varga T."/>
            <person name="Kohler A."/>
            <person name="Feng B."/>
            <person name="Cao Y."/>
            <person name="Lipzen A."/>
            <person name="Daum C."/>
            <person name="Hundley H."/>
            <person name="Pangilinan J."/>
            <person name="Johnson J."/>
            <person name="Barry K."/>
            <person name="LaButti K."/>
            <person name="Ng V."/>
            <person name="Ahrendt S."/>
            <person name="Min B."/>
            <person name="Choi I.G."/>
            <person name="Park H."/>
            <person name="Plett J.M."/>
            <person name="Magnuson J."/>
            <person name="Spatafora J.W."/>
            <person name="Nagy L.G."/>
            <person name="Henrissat B."/>
            <person name="Grigoriev I.V."/>
            <person name="Yang Z.L."/>
            <person name="Xu J."/>
            <person name="Martin F.M."/>
        </authorList>
    </citation>
    <scope>NUCLEOTIDE SEQUENCE</scope>
    <source>
        <strain evidence="1">ATCC 28755</strain>
    </source>
</reference>
<evidence type="ECO:0000313" key="2">
    <source>
        <dbReference type="Proteomes" id="UP000790377"/>
    </source>
</evidence>
<comment type="caution">
    <text evidence="1">The sequence shown here is derived from an EMBL/GenBank/DDBJ whole genome shotgun (WGS) entry which is preliminary data.</text>
</comment>
<organism evidence="1 2">
    <name type="scientific">Hygrophoropsis aurantiaca</name>
    <dbReference type="NCBI Taxonomy" id="72124"/>
    <lineage>
        <taxon>Eukaryota</taxon>
        <taxon>Fungi</taxon>
        <taxon>Dikarya</taxon>
        <taxon>Basidiomycota</taxon>
        <taxon>Agaricomycotina</taxon>
        <taxon>Agaricomycetes</taxon>
        <taxon>Agaricomycetidae</taxon>
        <taxon>Boletales</taxon>
        <taxon>Coniophorineae</taxon>
        <taxon>Hygrophoropsidaceae</taxon>
        <taxon>Hygrophoropsis</taxon>
    </lineage>
</organism>
<dbReference type="Proteomes" id="UP000790377">
    <property type="component" value="Unassembled WGS sequence"/>
</dbReference>
<name>A0ACB7ZVH6_9AGAM</name>
<keyword evidence="2" id="KW-1185">Reference proteome</keyword>